<organism evidence="3">
    <name type="scientific">Salmonella enterica</name>
    <name type="common">Salmonella choleraesuis</name>
    <dbReference type="NCBI Taxonomy" id="28901"/>
    <lineage>
        <taxon>Bacteria</taxon>
        <taxon>Pseudomonadati</taxon>
        <taxon>Pseudomonadota</taxon>
        <taxon>Gammaproteobacteria</taxon>
        <taxon>Enterobacterales</taxon>
        <taxon>Enterobacteriaceae</taxon>
        <taxon>Salmonella</taxon>
    </lineage>
</organism>
<sequence>MLFKCSPCQAGGYSRRQYSGFSKKPITKYITWAIVTSQIPLPVIADSDSEIQSWIAGTASSISPHLQEGTLEDYAKGKIKALPGQAANHLVNEGIKNAFPEIIFRGGVNLEDGAKYRSSEFDMFIPVQETTSSLLFGQLGFRDHDNSSFDGRTYVNVGVGYRQEVNGWLLGVNTFMDADIRYSHLRGGIGGEVYKDSMAFSGNYYFPLTGWKTSAAHELHDERPAYGFDLRTKGTLPDFPWFSGELTYEQYYGDKVDLLGNGTLSRNPRAAGAALVWNPVPLLEVRAGYRDAGNGGSQAEGGLRVNYSFGTPLHEQLDYRNVGAPSNTTNRRAFVDRNYDIVMAYREQASKIRITAMPVSGLSGTLVTLMATVDSRYPVEKVEWSGDAELLAGLQLQGSLGSGLILPQLPLTVTDGQEYSLYLTVTDSRGTRVTSERIPVRVTQDETSFRSWINVINDDVQVEDGNFVVSTPLPAGEEGKVIEWHYVRERSEEEWASLKPRHIKYQSDTPGLAFKALGGTERDGHWVERVLVTHIGDDTRPLKLHIEASGPDDKHPVKGTVLLQAQSDSIAQKVTSVEVLFTPGTEEANGSVTAPVVGTEMRARTLCVNNTDCTDAFNYQWEISDEMKSWKSVPGATKATWLIPYSLNGEPLQNKYIRVRIISDKENAKSSTAASDAN</sequence>
<dbReference type="PANTHER" id="PTHR39576:SF2">
    <property type="entry name" value="ATTACHING AND EFFACING PROTEIN HOMOLOG-RELATED"/>
    <property type="match status" value="1"/>
</dbReference>
<evidence type="ECO:0000259" key="2">
    <source>
        <dbReference type="Pfam" id="PF11924"/>
    </source>
</evidence>
<name>A0A5U3TIB7_SALER</name>
<dbReference type="GO" id="GO:0009279">
    <property type="term" value="C:cell outer membrane"/>
    <property type="evidence" value="ECO:0007669"/>
    <property type="project" value="TreeGrafter"/>
</dbReference>
<evidence type="ECO:0000313" key="4">
    <source>
        <dbReference type="EMBL" id="ECR3855067.1"/>
    </source>
</evidence>
<feature type="domain" description="Inverse autotransporter beta-domain" evidence="2">
    <location>
        <begin position="58"/>
        <end position="339"/>
    </location>
</feature>
<dbReference type="Gene3D" id="2.40.160.160">
    <property type="entry name" value="Inverse autotransporter, beta-domain"/>
    <property type="match status" value="1"/>
</dbReference>
<protein>
    <submittedName>
        <fullName evidence="3">Two-partner secretion translocator ZirT</fullName>
    </submittedName>
</protein>
<evidence type="ECO:0000256" key="1">
    <source>
        <dbReference type="ARBA" id="ARBA00010116"/>
    </source>
</evidence>
<evidence type="ECO:0000313" key="3">
    <source>
        <dbReference type="EMBL" id="EBP7062439.1"/>
    </source>
</evidence>
<dbReference type="InterPro" id="IPR051715">
    <property type="entry name" value="Intimin-Invasin_domain"/>
</dbReference>
<dbReference type="EMBL" id="AAKFZH010000041">
    <property type="protein sequence ID" value="ECR3855067.1"/>
    <property type="molecule type" value="Genomic_DNA"/>
</dbReference>
<dbReference type="AlphaFoldDB" id="A0A5U3TIB7"/>
<dbReference type="EMBL" id="AAGMKT010000022">
    <property type="protein sequence ID" value="EBP7062439.1"/>
    <property type="molecule type" value="Genomic_DNA"/>
</dbReference>
<dbReference type="PANTHER" id="PTHR39576">
    <property type="entry name" value="ATTACHING AND EFFACING PROTEIN HOMOLOG-RELATED-RELATED"/>
    <property type="match status" value="1"/>
</dbReference>
<proteinExistence type="inferred from homology"/>
<dbReference type="InterPro" id="IPR038177">
    <property type="entry name" value="IAT_beta_sf"/>
</dbReference>
<comment type="caution">
    <text evidence="3">The sequence shown here is derived from an EMBL/GenBank/DDBJ whole genome shotgun (WGS) entry which is preliminary data.</text>
</comment>
<reference evidence="4" key="2">
    <citation type="submission" date="2019-09" db="EMBL/GenBank/DDBJ databases">
        <authorList>
            <consortium name="PulseNet: The National Subtyping Network for Foodborne Disease Surveillance"/>
            <person name="Tarr C.L."/>
            <person name="Trees E."/>
            <person name="Katz L.S."/>
            <person name="Carleton-Romer H.A."/>
            <person name="Stroika S."/>
            <person name="Kucerova Z."/>
            <person name="Roache K.F."/>
            <person name="Sabol A.L."/>
            <person name="Besser J."/>
            <person name="Gerner-Smidt P."/>
        </authorList>
    </citation>
    <scope>NUCLEOTIDE SEQUENCE</scope>
    <source>
        <strain evidence="4">PNUSAS095855</strain>
    </source>
</reference>
<dbReference type="Pfam" id="PF11924">
    <property type="entry name" value="IAT_beta"/>
    <property type="match status" value="1"/>
</dbReference>
<dbReference type="Gene3D" id="2.60.40.2700">
    <property type="match status" value="1"/>
</dbReference>
<dbReference type="FunFam" id="2.40.160.160:FF:000001">
    <property type="entry name" value="Intimin-like inverse autotransporter SinH"/>
    <property type="match status" value="1"/>
</dbReference>
<dbReference type="InterPro" id="IPR024519">
    <property type="entry name" value="IAT_beta"/>
</dbReference>
<reference evidence="3" key="1">
    <citation type="submission" date="2018-07" db="EMBL/GenBank/DDBJ databases">
        <authorList>
            <consortium name="GenomeTrakr network: Whole genome sequencing for foodborne pathogen traceback"/>
        </authorList>
    </citation>
    <scope>NUCLEOTIDE SEQUENCE</scope>
    <source>
        <strain evidence="3">FLFUL-1620</strain>
    </source>
</reference>
<gene>
    <name evidence="3" type="ORF">AB242_18260</name>
    <name evidence="4" type="ORF">F1A80_23940</name>
</gene>
<comment type="similarity">
    <text evidence="1">Belongs to the intimin/invasin family.</text>
</comment>
<accession>A0A5U3TIB7</accession>